<dbReference type="PANTHER" id="PTHR24198">
    <property type="entry name" value="ANKYRIN REPEAT AND PROTEIN KINASE DOMAIN-CONTAINING PROTEIN"/>
    <property type="match status" value="1"/>
</dbReference>
<name>A0A9P4WFY4_9PLEO</name>
<keyword evidence="2 3" id="KW-0040">ANK repeat</keyword>
<feature type="repeat" description="ANK" evidence="3">
    <location>
        <begin position="286"/>
        <end position="318"/>
    </location>
</feature>
<keyword evidence="1" id="KW-0677">Repeat</keyword>
<evidence type="ECO:0000256" key="4">
    <source>
        <dbReference type="SAM" id="MobiDB-lite"/>
    </source>
</evidence>
<feature type="repeat" description="ANK" evidence="3">
    <location>
        <begin position="451"/>
        <end position="483"/>
    </location>
</feature>
<dbReference type="InterPro" id="IPR036770">
    <property type="entry name" value="Ankyrin_rpt-contain_sf"/>
</dbReference>
<dbReference type="EMBL" id="SWKV01000173">
    <property type="protein sequence ID" value="KAF3031259.1"/>
    <property type="molecule type" value="Genomic_DNA"/>
</dbReference>
<feature type="repeat" description="ANK" evidence="3">
    <location>
        <begin position="418"/>
        <end position="450"/>
    </location>
</feature>
<dbReference type="SUPFAM" id="SSF48403">
    <property type="entry name" value="Ankyrin repeat"/>
    <property type="match status" value="2"/>
</dbReference>
<evidence type="ECO:0000256" key="2">
    <source>
        <dbReference type="ARBA" id="ARBA00023043"/>
    </source>
</evidence>
<evidence type="ECO:0000313" key="6">
    <source>
        <dbReference type="Proteomes" id="UP000758155"/>
    </source>
</evidence>
<dbReference type="OrthoDB" id="3944494at2759"/>
<feature type="repeat" description="ANK" evidence="3">
    <location>
        <begin position="93"/>
        <end position="120"/>
    </location>
</feature>
<dbReference type="Proteomes" id="UP000758155">
    <property type="component" value="Unassembled WGS sequence"/>
</dbReference>
<organism evidence="5 6">
    <name type="scientific">Didymella heteroderae</name>
    <dbReference type="NCBI Taxonomy" id="1769908"/>
    <lineage>
        <taxon>Eukaryota</taxon>
        <taxon>Fungi</taxon>
        <taxon>Dikarya</taxon>
        <taxon>Ascomycota</taxon>
        <taxon>Pezizomycotina</taxon>
        <taxon>Dothideomycetes</taxon>
        <taxon>Pleosporomycetidae</taxon>
        <taxon>Pleosporales</taxon>
        <taxon>Pleosporineae</taxon>
        <taxon>Didymellaceae</taxon>
        <taxon>Didymella</taxon>
    </lineage>
</organism>
<accession>A0A9P4WFY4</accession>
<feature type="repeat" description="ANK" evidence="3">
    <location>
        <begin position="220"/>
        <end position="252"/>
    </location>
</feature>
<feature type="repeat" description="ANK" evidence="3">
    <location>
        <begin position="154"/>
        <end position="186"/>
    </location>
</feature>
<dbReference type="Pfam" id="PF12796">
    <property type="entry name" value="Ank_2"/>
    <property type="match status" value="5"/>
</dbReference>
<feature type="repeat" description="ANK" evidence="3">
    <location>
        <begin position="121"/>
        <end position="153"/>
    </location>
</feature>
<feature type="repeat" description="ANK" evidence="3">
    <location>
        <begin position="187"/>
        <end position="219"/>
    </location>
</feature>
<dbReference type="Gene3D" id="1.25.40.20">
    <property type="entry name" value="Ankyrin repeat-containing domain"/>
    <property type="match status" value="4"/>
</dbReference>
<dbReference type="PANTHER" id="PTHR24198:SF165">
    <property type="entry name" value="ANKYRIN REPEAT-CONTAINING PROTEIN-RELATED"/>
    <property type="match status" value="1"/>
</dbReference>
<gene>
    <name evidence="5" type="ORF">E8E12_000719</name>
</gene>
<reference evidence="5" key="1">
    <citation type="submission" date="2019-04" db="EMBL/GenBank/DDBJ databases">
        <title>Sequencing of skin fungus with MAO and IRED activity.</title>
        <authorList>
            <person name="Marsaioli A.J."/>
            <person name="Bonatto J.M.C."/>
            <person name="Reis Junior O."/>
        </authorList>
    </citation>
    <scope>NUCLEOTIDE SEQUENCE</scope>
    <source>
        <strain evidence="5">28M1</strain>
    </source>
</reference>
<feature type="repeat" description="ANK" evidence="3">
    <location>
        <begin position="352"/>
        <end position="384"/>
    </location>
</feature>
<evidence type="ECO:0000313" key="5">
    <source>
        <dbReference type="EMBL" id="KAF3031259.1"/>
    </source>
</evidence>
<feature type="region of interest" description="Disordered" evidence="4">
    <location>
        <begin position="575"/>
        <end position="595"/>
    </location>
</feature>
<feature type="repeat" description="ANK" evidence="3">
    <location>
        <begin position="319"/>
        <end position="351"/>
    </location>
</feature>
<comment type="caution">
    <text evidence="5">The sequence shown here is derived from an EMBL/GenBank/DDBJ whole genome shotgun (WGS) entry which is preliminary data.</text>
</comment>
<sequence length="1173" mass="129251">MCVRYLSFFNSKAESNINTRGQQGGQGVHAFFDYAATWWPTHFRKARLSTNEDSIAVQLGLEVSDPKSACFSQWARIYYDTHYDRLGSCDHHLTVAALFGHDVLVQILLVKGADVNAQNEENSDALQEASAGGYKEVVKMLLDHGADVNAQSGYHGNAVQAASSKGYEEVVKMLLSNGADVSGQSRHYAGALQSASAGGYEQVVKILLDNGVDVNAQGGKYGNALQAASARGYKEVVTMLLDKGANINVYNRKHSSALQVASSRGYEQVVNVLIDNGANINAQGGDYGNALLAASAEGHEQVVKTLLDNGADVNAQDEEYRNALLAASFMGHEQVVKTLLDNGADVNTQGGEYGNALQAASARGHEQVVKTLLDNGADVNAQGGDYGNALLAASAEGHEQVVKTLLDNGADVNAQDEEYRNALLAASAEGHEQVVKTLLDNGADVNAQCGEYGNALQAASARGHEQVVKTLLDNGANVNAQGGMYGNALHAAAYGGHTNIINQLTKSGVFLQPQDHYGRTTLWWAAAGGNASAVETLICEYHLDPCIPDNYGRNPLWVAKKKGHSEVLKLLQGHKKESELSPTLSANEKDDQPGLQVADVPEDDKGPMFVESHCQRFFVQGCQSSFFVVHVASDVQTSSTQPLAQRADLVRAILDKQLHAGQLEQQAAGRMYSNSSTKTEVSPWLEMTRWPRYFDGLDMTQVAPLAYGPNPITELALVVVGDSFDRIIEQAYRSICEDRISVFDQAKINSSMGDRSAKQERMIMVKLQKGTFRAYKNLWKRLLCFVYRTSLPSQTIPLLHRFTQNQLCELDRTTVLANEVLSSKDFGGAGRPSEEEKRQATADLDKACLQLCISLLDHTLRGDHFESVVLSFLAVLGIDEKPGEVFRSPLSYSPDLSKFIKMAQMLVVQRAVTGAEQGEAEHPSDILDEMRERFMVRGTRTAFDWVYRLRSYAKKVVSNTTSLGHMMWSEDAETVTYRDTSLEMTALRNFVASQVKRAQRDLEDLLLLHPEECRDEVVPRVALHRLKDDPSNSQKGWNFLQDPRNADQLRSGDDWLFNRVLDNDWLRDEMLSLTEEQQVNWKKNAVQAYFSKLDNFLEQILLLIHLTAGQPARGTELMSLQHSNTAQGHHRSIFIEEGLISTVTSYHKGYNITGSTKIIHRYRPKEVSELLVV</sequence>
<proteinExistence type="predicted"/>
<dbReference type="AlphaFoldDB" id="A0A9P4WFY4"/>
<feature type="repeat" description="ANK" evidence="3">
    <location>
        <begin position="253"/>
        <end position="285"/>
    </location>
</feature>
<evidence type="ECO:0000256" key="1">
    <source>
        <dbReference type="ARBA" id="ARBA00022737"/>
    </source>
</evidence>
<keyword evidence="6" id="KW-1185">Reference proteome</keyword>
<dbReference type="PROSITE" id="PS50088">
    <property type="entry name" value="ANK_REPEAT"/>
    <property type="match status" value="12"/>
</dbReference>
<dbReference type="InterPro" id="IPR002110">
    <property type="entry name" value="Ankyrin_rpt"/>
</dbReference>
<dbReference type="SMART" id="SM00248">
    <property type="entry name" value="ANK"/>
    <property type="match status" value="15"/>
</dbReference>
<feature type="repeat" description="ANK" evidence="3">
    <location>
        <begin position="385"/>
        <end position="417"/>
    </location>
</feature>
<evidence type="ECO:0000256" key="3">
    <source>
        <dbReference type="PROSITE-ProRule" id="PRU00023"/>
    </source>
</evidence>
<dbReference type="PROSITE" id="PS50297">
    <property type="entry name" value="ANK_REP_REGION"/>
    <property type="match status" value="9"/>
</dbReference>
<protein>
    <submittedName>
        <fullName evidence="5">Uncharacterized protein</fullName>
    </submittedName>
</protein>